<dbReference type="Pfam" id="PF13462">
    <property type="entry name" value="Thioredoxin_4"/>
    <property type="match status" value="1"/>
</dbReference>
<comment type="caution">
    <text evidence="14">The sequence shown here is derived from an EMBL/GenBank/DDBJ whole genome shotgun (WGS) entry which is preliminary data.</text>
</comment>
<keyword evidence="6 11" id="KW-1133">Transmembrane helix</keyword>
<dbReference type="InterPro" id="IPR012932">
    <property type="entry name" value="VKOR"/>
</dbReference>
<evidence type="ECO:0000259" key="13">
    <source>
        <dbReference type="Pfam" id="PF13462"/>
    </source>
</evidence>
<evidence type="ECO:0000313" key="15">
    <source>
        <dbReference type="Proteomes" id="UP001497444"/>
    </source>
</evidence>
<evidence type="ECO:0000256" key="9">
    <source>
        <dbReference type="ARBA" id="ARBA00023157"/>
    </source>
</evidence>
<protein>
    <recommendedName>
        <fullName evidence="16">Thioredoxin domain-containing protein</fullName>
    </recommendedName>
</protein>
<reference evidence="14" key="1">
    <citation type="submission" date="2024-02" db="EMBL/GenBank/DDBJ databases">
        <authorList>
            <consortium name="ELIXIR-Norway"/>
            <consortium name="Elixir Norway"/>
        </authorList>
    </citation>
    <scope>NUCLEOTIDE SEQUENCE</scope>
</reference>
<dbReference type="Proteomes" id="UP001497444">
    <property type="component" value="Unassembled WGS sequence"/>
</dbReference>
<organism evidence="14 15">
    <name type="scientific">Sphagnum jensenii</name>
    <dbReference type="NCBI Taxonomy" id="128206"/>
    <lineage>
        <taxon>Eukaryota</taxon>
        <taxon>Viridiplantae</taxon>
        <taxon>Streptophyta</taxon>
        <taxon>Embryophyta</taxon>
        <taxon>Bryophyta</taxon>
        <taxon>Sphagnophytina</taxon>
        <taxon>Sphagnopsida</taxon>
        <taxon>Sphagnales</taxon>
        <taxon>Sphagnaceae</taxon>
        <taxon>Sphagnum</taxon>
    </lineage>
</organism>
<comment type="similarity">
    <text evidence="2">Belongs to the thioredoxin family. DsbA subfamily.</text>
</comment>
<keyword evidence="8 11" id="KW-0472">Membrane</keyword>
<evidence type="ECO:0000256" key="8">
    <source>
        <dbReference type="ARBA" id="ARBA00023136"/>
    </source>
</evidence>
<keyword evidence="9" id="KW-1015">Disulfide bond</keyword>
<evidence type="ECO:0000256" key="6">
    <source>
        <dbReference type="ARBA" id="ARBA00022989"/>
    </source>
</evidence>
<evidence type="ECO:0000259" key="12">
    <source>
        <dbReference type="Pfam" id="PF07884"/>
    </source>
</evidence>
<accession>A0ABP0V5L0</accession>
<comment type="subcellular location">
    <subcellularLocation>
        <location evidence="1">Membrane</location>
        <topology evidence="1">Multi-pass membrane protein</topology>
    </subcellularLocation>
</comment>
<comment type="similarity">
    <text evidence="3">Belongs to the VKOR family.</text>
</comment>
<evidence type="ECO:0000256" key="11">
    <source>
        <dbReference type="SAM" id="Phobius"/>
    </source>
</evidence>
<evidence type="ECO:0000313" key="14">
    <source>
        <dbReference type="EMBL" id="CAK9249674.1"/>
    </source>
</evidence>
<feature type="transmembrane region" description="Helical" evidence="11">
    <location>
        <begin position="115"/>
        <end position="133"/>
    </location>
</feature>
<keyword evidence="10" id="KW-0676">Redox-active center</keyword>
<dbReference type="InterPro" id="IPR012336">
    <property type="entry name" value="Thioredoxin-like_fold"/>
</dbReference>
<evidence type="ECO:0000256" key="10">
    <source>
        <dbReference type="ARBA" id="ARBA00023284"/>
    </source>
</evidence>
<feature type="domain" description="Thioredoxin-like fold" evidence="13">
    <location>
        <begin position="166"/>
        <end position="331"/>
    </location>
</feature>
<evidence type="ECO:0000256" key="3">
    <source>
        <dbReference type="ARBA" id="ARBA00006214"/>
    </source>
</evidence>
<evidence type="ECO:0000256" key="1">
    <source>
        <dbReference type="ARBA" id="ARBA00004141"/>
    </source>
</evidence>
<dbReference type="PANTHER" id="PTHR13887">
    <property type="entry name" value="GLUTATHIONE S-TRANSFERASE KAPPA"/>
    <property type="match status" value="1"/>
</dbReference>
<evidence type="ECO:0008006" key="16">
    <source>
        <dbReference type="Google" id="ProtNLM"/>
    </source>
</evidence>
<evidence type="ECO:0000256" key="4">
    <source>
        <dbReference type="ARBA" id="ARBA00022692"/>
    </source>
</evidence>
<proteinExistence type="inferred from homology"/>
<dbReference type="InterPro" id="IPR036249">
    <property type="entry name" value="Thioredoxin-like_sf"/>
</dbReference>
<keyword evidence="15" id="KW-1185">Reference proteome</keyword>
<feature type="transmembrane region" description="Helical" evidence="11">
    <location>
        <begin position="14"/>
        <end position="39"/>
    </location>
</feature>
<gene>
    <name evidence="14" type="ORF">CSSPJE1EN1_LOCUS25052</name>
</gene>
<evidence type="ECO:0000256" key="7">
    <source>
        <dbReference type="ARBA" id="ARBA00023002"/>
    </source>
</evidence>
<dbReference type="Pfam" id="PF07884">
    <property type="entry name" value="VKOR"/>
    <property type="match status" value="1"/>
</dbReference>
<dbReference type="Gene3D" id="1.20.1440.130">
    <property type="entry name" value="VKOR domain"/>
    <property type="match status" value="1"/>
</dbReference>
<feature type="domain" description="Vitamin K epoxide reductase" evidence="12">
    <location>
        <begin position="1"/>
        <end position="95"/>
    </location>
</feature>
<name>A0ABP0V5L0_9BRYO</name>
<feature type="transmembrane region" description="Helical" evidence="11">
    <location>
        <begin position="51"/>
        <end position="70"/>
    </location>
</feature>
<keyword evidence="4 11" id="KW-0812">Transmembrane</keyword>
<keyword evidence="5" id="KW-0874">Quinone</keyword>
<dbReference type="InterPro" id="IPR038354">
    <property type="entry name" value="VKOR_sf"/>
</dbReference>
<dbReference type="PANTHER" id="PTHR13887:SF56">
    <property type="entry name" value="THIOREDOXIN-LIKE REDUCTASE RV2466C"/>
    <property type="match status" value="1"/>
</dbReference>
<dbReference type="EMBL" id="CAXAQS010000022">
    <property type="protein sequence ID" value="CAK9249674.1"/>
    <property type="molecule type" value="Genomic_DNA"/>
</dbReference>
<keyword evidence="7" id="KW-0560">Oxidoreductase</keyword>
<dbReference type="SUPFAM" id="SSF52833">
    <property type="entry name" value="Thioredoxin-like"/>
    <property type="match status" value="1"/>
</dbReference>
<dbReference type="Gene3D" id="3.40.30.10">
    <property type="entry name" value="Glutaredoxin"/>
    <property type="match status" value="1"/>
</dbReference>
<sequence length="339" mass="37171">MNCDAVAASSYSEIFAGIPLSSVAAGWYLAILGVALFGLVADWKRESVRTLAVMTTISLITTVCYLYIMASILHTYCLYCLFLDCISVLTCVMTWSLKPEPPSSAPMNYAQWKTMGITTAACLFVAVVLLHGLDNSKARSSDISLMVQSVLAEPVLAVTNNSQFPSMGPTQAPITIEEFSDFECPYCKLGAMSLATVMNRYPNQVRVVFRNFPLDMSCNSHVQNPMHEFSCEAARTAYCAQQQGKFQPLYEELFEKQESLAKGKPLEFAKALGLDTAAIQTCTAAPQTNTAIQTDIEEGFRLGITSTPTFFINGRKVEGIQPVEAWNKIIDQLLVTHGT</sequence>
<evidence type="ECO:0000256" key="5">
    <source>
        <dbReference type="ARBA" id="ARBA00022719"/>
    </source>
</evidence>
<evidence type="ECO:0000256" key="2">
    <source>
        <dbReference type="ARBA" id="ARBA00005791"/>
    </source>
</evidence>